<evidence type="ECO:0000256" key="4">
    <source>
        <dbReference type="ARBA" id="ARBA00023136"/>
    </source>
</evidence>
<dbReference type="Proteomes" id="UP001152747">
    <property type="component" value="Unassembled WGS sequence"/>
</dbReference>
<evidence type="ECO:0000313" key="7">
    <source>
        <dbReference type="Proteomes" id="UP001152747"/>
    </source>
</evidence>
<evidence type="ECO:0000256" key="1">
    <source>
        <dbReference type="ARBA" id="ARBA00004141"/>
    </source>
</evidence>
<dbReference type="PANTHER" id="PTHR46561:SF10">
    <property type="entry name" value="G_PROTEIN_RECEP_F1_2 DOMAIN-CONTAINING PROTEIN-RELATED"/>
    <property type="match status" value="1"/>
</dbReference>
<dbReference type="InterPro" id="IPR019408">
    <property type="entry name" value="7TM_GPCR_serpentine_rcpt_Srab"/>
</dbReference>
<comment type="caution">
    <text evidence="6">The sequence shown here is derived from an EMBL/GenBank/DDBJ whole genome shotgun (WGS) entry which is preliminary data.</text>
</comment>
<feature type="transmembrane region" description="Helical" evidence="5">
    <location>
        <begin position="273"/>
        <end position="291"/>
    </location>
</feature>
<protein>
    <recommendedName>
        <fullName evidence="8">G-protein coupled receptors family 1 profile domain-containing protein</fullName>
    </recommendedName>
</protein>
<evidence type="ECO:0008006" key="8">
    <source>
        <dbReference type="Google" id="ProtNLM"/>
    </source>
</evidence>
<evidence type="ECO:0000256" key="2">
    <source>
        <dbReference type="ARBA" id="ARBA00022692"/>
    </source>
</evidence>
<gene>
    <name evidence="6" type="ORF">CAMP_LOCUS14057</name>
</gene>
<evidence type="ECO:0000256" key="3">
    <source>
        <dbReference type="ARBA" id="ARBA00022989"/>
    </source>
</evidence>
<feature type="transmembrane region" description="Helical" evidence="5">
    <location>
        <begin position="183"/>
        <end position="201"/>
    </location>
</feature>
<name>A0A9P1N4Y4_9PELO</name>
<feature type="transmembrane region" description="Helical" evidence="5">
    <location>
        <begin position="238"/>
        <end position="261"/>
    </location>
</feature>
<evidence type="ECO:0000256" key="5">
    <source>
        <dbReference type="SAM" id="Phobius"/>
    </source>
</evidence>
<feature type="transmembrane region" description="Helical" evidence="5">
    <location>
        <begin position="20"/>
        <end position="43"/>
    </location>
</feature>
<evidence type="ECO:0000313" key="6">
    <source>
        <dbReference type="EMBL" id="CAI5451420.1"/>
    </source>
</evidence>
<keyword evidence="7" id="KW-1185">Reference proteome</keyword>
<dbReference type="OrthoDB" id="5834764at2759"/>
<sequence length="331" mass="38516">MSADCEIMAGVANSWYLRFSLIYSLLSSILCTPCALYCVYRIWKSSRLHFNTKSVFMSHTVAVIIHCVSRSILHFTDLYFYFSAWASACQILPTENRCLFRKPYKYTQFMVETSTIFLTVERVVATISNKSYEHRLQWIGFILILAHNILALSFVEILSIGNDTSQISYYCAVSNAAFNIQKIIPDIIIFTLQSFTFYISIKMIRMNERYQKQFQITHSLSQRYQIKENLRTIATFKVTCLITAIYVLSSGLASIISNILFLDASLAVKYGNVELIQCIPTYYIILIYVFFKVDNKYLPSKVFQIVRHQPENHFSGLQKHFDDAFFHKRKM</sequence>
<feature type="transmembrane region" description="Helical" evidence="5">
    <location>
        <begin position="138"/>
        <end position="160"/>
    </location>
</feature>
<keyword evidence="2 5" id="KW-0812">Transmembrane</keyword>
<accession>A0A9P1N4Y4</accession>
<dbReference type="InterPro" id="IPR053286">
    <property type="entry name" value="Nematode_rcpt-like_srab"/>
</dbReference>
<organism evidence="6 7">
    <name type="scientific">Caenorhabditis angaria</name>
    <dbReference type="NCBI Taxonomy" id="860376"/>
    <lineage>
        <taxon>Eukaryota</taxon>
        <taxon>Metazoa</taxon>
        <taxon>Ecdysozoa</taxon>
        <taxon>Nematoda</taxon>
        <taxon>Chromadorea</taxon>
        <taxon>Rhabditida</taxon>
        <taxon>Rhabditina</taxon>
        <taxon>Rhabditomorpha</taxon>
        <taxon>Rhabditoidea</taxon>
        <taxon>Rhabditidae</taxon>
        <taxon>Peloderinae</taxon>
        <taxon>Caenorhabditis</taxon>
    </lineage>
</organism>
<dbReference type="PANTHER" id="PTHR46561">
    <property type="entry name" value="SERPENTINE RECEPTOR, CLASS AB (CLASS A-LIKE)-RELATED"/>
    <property type="match status" value="1"/>
</dbReference>
<dbReference type="GO" id="GO:0016020">
    <property type="term" value="C:membrane"/>
    <property type="evidence" value="ECO:0007669"/>
    <property type="project" value="UniProtKB-SubCell"/>
</dbReference>
<proteinExistence type="predicted"/>
<reference evidence="6" key="1">
    <citation type="submission" date="2022-11" db="EMBL/GenBank/DDBJ databases">
        <authorList>
            <person name="Kikuchi T."/>
        </authorList>
    </citation>
    <scope>NUCLEOTIDE SEQUENCE</scope>
    <source>
        <strain evidence="6">PS1010</strain>
    </source>
</reference>
<keyword evidence="4 5" id="KW-0472">Membrane</keyword>
<dbReference type="Pfam" id="PF10292">
    <property type="entry name" value="7TM_GPCR_Srab"/>
    <property type="match status" value="1"/>
</dbReference>
<keyword evidence="3 5" id="KW-1133">Transmembrane helix</keyword>
<comment type="subcellular location">
    <subcellularLocation>
        <location evidence="1">Membrane</location>
        <topology evidence="1">Multi-pass membrane protein</topology>
    </subcellularLocation>
</comment>
<dbReference type="AlphaFoldDB" id="A0A9P1N4Y4"/>
<dbReference type="EMBL" id="CANHGI010000005">
    <property type="protein sequence ID" value="CAI5451420.1"/>
    <property type="molecule type" value="Genomic_DNA"/>
</dbReference>